<sequence length="214" mass="22692">MNRKPGDWNCRSCQYLNFSRRDVCQRCGDPRSNSSDRSDYANFGGGRGGSSFGFGGSDVRPGDWYCSCGPTTSPADRTASSAMPSRKTLRSAAAAAAEPSRPTCRAHEDSALAPAAAVAAAAAAAGVLGGSPATGFAPGRDATSTTSRAGWSASGAMHLGNPGLKSEKAESKRIVRLLMREMRLRDIMTCYETNLKLLLVLPLFCFCFSVIFTW</sequence>
<dbReference type="EMBL" id="LR862136">
    <property type="protein sequence ID" value="CAD1842996.1"/>
    <property type="molecule type" value="Genomic_DNA"/>
</dbReference>
<dbReference type="InterPro" id="IPR001876">
    <property type="entry name" value="Znf_RanBP2"/>
</dbReference>
<dbReference type="SUPFAM" id="SSF90209">
    <property type="entry name" value="Ran binding protein zinc finger-like"/>
    <property type="match status" value="1"/>
</dbReference>
<feature type="domain" description="RanBP2-type" evidence="7">
    <location>
        <begin position="4"/>
        <end position="33"/>
    </location>
</feature>
<keyword evidence="3" id="KW-0862">Zinc</keyword>
<keyword evidence="2 4" id="KW-0863">Zinc-finger</keyword>
<reference evidence="8" key="1">
    <citation type="submission" date="2020-07" db="EMBL/GenBank/DDBJ databases">
        <authorList>
            <person name="Lin J."/>
        </authorList>
    </citation>
    <scope>NUCLEOTIDE SEQUENCE</scope>
</reference>
<keyword evidence="6" id="KW-1133">Transmembrane helix</keyword>
<evidence type="ECO:0000256" key="4">
    <source>
        <dbReference type="PROSITE-ProRule" id="PRU00322"/>
    </source>
</evidence>
<feature type="compositionally biased region" description="Polar residues" evidence="5">
    <location>
        <begin position="74"/>
        <end position="83"/>
    </location>
</feature>
<evidence type="ECO:0000256" key="2">
    <source>
        <dbReference type="ARBA" id="ARBA00022771"/>
    </source>
</evidence>
<keyword evidence="1" id="KW-0479">Metal-binding</keyword>
<evidence type="ECO:0000256" key="1">
    <source>
        <dbReference type="ARBA" id="ARBA00022723"/>
    </source>
</evidence>
<accession>A0A6V7QJK9</accession>
<evidence type="ECO:0000259" key="7">
    <source>
        <dbReference type="PROSITE" id="PS50199"/>
    </source>
</evidence>
<keyword evidence="6" id="KW-0812">Transmembrane</keyword>
<dbReference type="GO" id="GO:0008270">
    <property type="term" value="F:zinc ion binding"/>
    <property type="evidence" value="ECO:0007669"/>
    <property type="project" value="UniProtKB-KW"/>
</dbReference>
<feature type="transmembrane region" description="Helical" evidence="6">
    <location>
        <begin position="193"/>
        <end position="212"/>
    </location>
</feature>
<dbReference type="AlphaFoldDB" id="A0A6V7QJK9"/>
<evidence type="ECO:0000256" key="6">
    <source>
        <dbReference type="SAM" id="Phobius"/>
    </source>
</evidence>
<dbReference type="PROSITE" id="PS50199">
    <property type="entry name" value="ZF_RANBP2_2"/>
    <property type="match status" value="1"/>
</dbReference>
<gene>
    <name evidence="8" type="ORF">CB5_LOCUS26207</name>
</gene>
<name>A0A6V7QJK9_ANACO</name>
<evidence type="ECO:0000256" key="5">
    <source>
        <dbReference type="SAM" id="MobiDB-lite"/>
    </source>
</evidence>
<dbReference type="PROSITE" id="PS01358">
    <property type="entry name" value="ZF_RANBP2_1"/>
    <property type="match status" value="1"/>
</dbReference>
<evidence type="ECO:0000313" key="8">
    <source>
        <dbReference type="EMBL" id="CAD1842996.1"/>
    </source>
</evidence>
<protein>
    <recommendedName>
        <fullName evidence="7">RanBP2-type domain-containing protein</fullName>
    </recommendedName>
</protein>
<evidence type="ECO:0000256" key="3">
    <source>
        <dbReference type="ARBA" id="ARBA00022833"/>
    </source>
</evidence>
<dbReference type="SMART" id="SM00547">
    <property type="entry name" value="ZnF_RBZ"/>
    <property type="match status" value="1"/>
</dbReference>
<organism evidence="8">
    <name type="scientific">Ananas comosus var. bracteatus</name>
    <name type="common">red pineapple</name>
    <dbReference type="NCBI Taxonomy" id="296719"/>
    <lineage>
        <taxon>Eukaryota</taxon>
        <taxon>Viridiplantae</taxon>
        <taxon>Streptophyta</taxon>
        <taxon>Embryophyta</taxon>
        <taxon>Tracheophyta</taxon>
        <taxon>Spermatophyta</taxon>
        <taxon>Magnoliopsida</taxon>
        <taxon>Liliopsida</taxon>
        <taxon>Poales</taxon>
        <taxon>Bromeliaceae</taxon>
        <taxon>Bromelioideae</taxon>
        <taxon>Ananas</taxon>
    </lineage>
</organism>
<dbReference type="Gene3D" id="4.10.1060.10">
    <property type="entry name" value="Zinc finger, RanBP2-type"/>
    <property type="match status" value="1"/>
</dbReference>
<feature type="region of interest" description="Disordered" evidence="5">
    <location>
        <begin position="74"/>
        <end position="103"/>
    </location>
</feature>
<keyword evidence="6" id="KW-0472">Membrane</keyword>
<proteinExistence type="predicted"/>
<dbReference type="InterPro" id="IPR036443">
    <property type="entry name" value="Znf_RanBP2_sf"/>
</dbReference>